<gene>
    <name evidence="3" type="ORF">GIB67_016019</name>
</gene>
<evidence type="ECO:0000256" key="1">
    <source>
        <dbReference type="SAM" id="MobiDB-lite"/>
    </source>
</evidence>
<dbReference type="PANTHER" id="PTHR31672:SF12">
    <property type="entry name" value="F-BOX DOMAIN-CONTAINING PROTEIN"/>
    <property type="match status" value="1"/>
</dbReference>
<feature type="compositionally biased region" description="Low complexity" evidence="1">
    <location>
        <begin position="12"/>
        <end position="23"/>
    </location>
</feature>
<protein>
    <recommendedName>
        <fullName evidence="2">F-box domain-containing protein</fullName>
    </recommendedName>
</protein>
<name>A0A7J7L1S7_9MAGN</name>
<dbReference type="InterPro" id="IPR001810">
    <property type="entry name" value="F-box_dom"/>
</dbReference>
<dbReference type="InterPro" id="IPR050796">
    <property type="entry name" value="SCF_F-box_component"/>
</dbReference>
<evidence type="ECO:0000313" key="4">
    <source>
        <dbReference type="Proteomes" id="UP000541444"/>
    </source>
</evidence>
<accession>A0A7J7L1S7</accession>
<dbReference type="SUPFAM" id="SSF117281">
    <property type="entry name" value="Kelch motif"/>
    <property type="match status" value="1"/>
</dbReference>
<dbReference type="PANTHER" id="PTHR31672">
    <property type="entry name" value="BNACNNG10540D PROTEIN"/>
    <property type="match status" value="1"/>
</dbReference>
<dbReference type="Pfam" id="PF03478">
    <property type="entry name" value="Beta-prop_KIB1-4"/>
    <property type="match status" value="1"/>
</dbReference>
<sequence length="426" mass="48331">MEEALIHKRKPTSIPSQSSTSSSSNAISATLEMDCRLWSKLPQTLIDRVIVFLPPPAFVRARSVCKRWCGLLFTSDFLEMYLRISPRHHWFLFFKVDQSFSKSYIYKNNGGIDNNSKDSCEGYLYDPKERTWYRLPFETIPSGFFPASSSGGLVCWVSHNLGPKSLILSNPMIKAFVRLPLTLQPRLFPSVGLVSNDLSLKVVVAGDDLISEFSVKNLSSESFHVDNVGFYSMWGTKCELPRLCSLESGRMVYFNGRFYCMDYNPFNVLVYDTVANSWSKIDAPMKRFLRSPSLVECRGRLMLVAAVEKSKLNVPKSLRFWRLEVPRSSWMEVERMPQQLYLQFVEAEGGKGFDCAGHGDFIVVTIHGSDQILVNDFYKKVWEWIPQCPFISGSSIGGGLCCFAYEPRAVTPGMVLLEQSTFSLLT</sequence>
<dbReference type="InterPro" id="IPR015915">
    <property type="entry name" value="Kelch-typ_b-propeller"/>
</dbReference>
<organism evidence="3 4">
    <name type="scientific">Kingdonia uniflora</name>
    <dbReference type="NCBI Taxonomy" id="39325"/>
    <lineage>
        <taxon>Eukaryota</taxon>
        <taxon>Viridiplantae</taxon>
        <taxon>Streptophyta</taxon>
        <taxon>Embryophyta</taxon>
        <taxon>Tracheophyta</taxon>
        <taxon>Spermatophyta</taxon>
        <taxon>Magnoliopsida</taxon>
        <taxon>Ranunculales</taxon>
        <taxon>Circaeasteraceae</taxon>
        <taxon>Kingdonia</taxon>
    </lineage>
</organism>
<dbReference type="PROSITE" id="PS50181">
    <property type="entry name" value="FBOX"/>
    <property type="match status" value="1"/>
</dbReference>
<dbReference type="SUPFAM" id="SSF81383">
    <property type="entry name" value="F-box domain"/>
    <property type="match status" value="1"/>
</dbReference>
<dbReference type="Gene3D" id="2.120.10.80">
    <property type="entry name" value="Kelch-type beta propeller"/>
    <property type="match status" value="1"/>
</dbReference>
<dbReference type="Pfam" id="PF00646">
    <property type="entry name" value="F-box"/>
    <property type="match status" value="1"/>
</dbReference>
<evidence type="ECO:0000313" key="3">
    <source>
        <dbReference type="EMBL" id="KAF6136563.1"/>
    </source>
</evidence>
<dbReference type="InterPro" id="IPR005174">
    <property type="entry name" value="KIB1-4_b-propeller"/>
</dbReference>
<dbReference type="Proteomes" id="UP000541444">
    <property type="component" value="Unassembled WGS sequence"/>
</dbReference>
<dbReference type="OrthoDB" id="1893842at2759"/>
<proteinExistence type="predicted"/>
<dbReference type="InterPro" id="IPR036047">
    <property type="entry name" value="F-box-like_dom_sf"/>
</dbReference>
<dbReference type="EMBL" id="JACGCM010002686">
    <property type="protein sequence ID" value="KAF6136563.1"/>
    <property type="molecule type" value="Genomic_DNA"/>
</dbReference>
<reference evidence="3 4" key="1">
    <citation type="journal article" date="2020" name="IScience">
        <title>Genome Sequencing of the Endangered Kingdonia uniflora (Circaeasteraceae, Ranunculales) Reveals Potential Mechanisms of Evolutionary Specialization.</title>
        <authorList>
            <person name="Sun Y."/>
            <person name="Deng T."/>
            <person name="Zhang A."/>
            <person name="Moore M.J."/>
            <person name="Landis J.B."/>
            <person name="Lin N."/>
            <person name="Zhang H."/>
            <person name="Zhang X."/>
            <person name="Huang J."/>
            <person name="Zhang X."/>
            <person name="Sun H."/>
            <person name="Wang H."/>
        </authorList>
    </citation>
    <scope>NUCLEOTIDE SEQUENCE [LARGE SCALE GENOMIC DNA]</scope>
    <source>
        <strain evidence="3">TB1705</strain>
        <tissue evidence="3">Leaf</tissue>
    </source>
</reference>
<keyword evidence="4" id="KW-1185">Reference proteome</keyword>
<evidence type="ECO:0000259" key="2">
    <source>
        <dbReference type="PROSITE" id="PS50181"/>
    </source>
</evidence>
<comment type="caution">
    <text evidence="3">The sequence shown here is derived from an EMBL/GenBank/DDBJ whole genome shotgun (WGS) entry which is preliminary data.</text>
</comment>
<dbReference type="Gene3D" id="1.20.1280.50">
    <property type="match status" value="1"/>
</dbReference>
<feature type="region of interest" description="Disordered" evidence="1">
    <location>
        <begin position="1"/>
        <end position="23"/>
    </location>
</feature>
<dbReference type="AlphaFoldDB" id="A0A7J7L1S7"/>
<feature type="domain" description="F-box" evidence="2">
    <location>
        <begin position="35"/>
        <end position="84"/>
    </location>
</feature>